<comment type="caution">
    <text evidence="2">The sequence shown here is derived from an EMBL/GenBank/DDBJ whole genome shotgun (WGS) entry which is preliminary data.</text>
</comment>
<dbReference type="Pfam" id="PF09823">
    <property type="entry name" value="DUF2357"/>
    <property type="match status" value="1"/>
</dbReference>
<dbReference type="EMBL" id="BAABRU010000002">
    <property type="protein sequence ID" value="GAA5526793.1"/>
    <property type="molecule type" value="Genomic_DNA"/>
</dbReference>
<proteinExistence type="predicted"/>
<reference evidence="2 3" key="1">
    <citation type="submission" date="2024-02" db="EMBL/GenBank/DDBJ databases">
        <title>Herpetosiphon gulosus NBRC 112829.</title>
        <authorList>
            <person name="Ichikawa N."/>
            <person name="Katano-Makiyama Y."/>
            <person name="Hidaka K."/>
        </authorList>
    </citation>
    <scope>NUCLEOTIDE SEQUENCE [LARGE SCALE GENOMIC DNA]</scope>
    <source>
        <strain evidence="2 3">NBRC 112829</strain>
    </source>
</reference>
<dbReference type="Pfam" id="PF04411">
    <property type="entry name" value="PDDEXK_7"/>
    <property type="match status" value="1"/>
</dbReference>
<protein>
    <recommendedName>
        <fullName evidence="1">DUF2357 domain-containing protein</fullName>
    </recommendedName>
</protein>
<accession>A0ABP9WX12</accession>
<keyword evidence="3" id="KW-1185">Reference proteome</keyword>
<evidence type="ECO:0000313" key="2">
    <source>
        <dbReference type="EMBL" id="GAA5526793.1"/>
    </source>
</evidence>
<feature type="domain" description="DUF2357" evidence="1">
    <location>
        <begin position="80"/>
        <end position="306"/>
    </location>
</feature>
<dbReference type="Proteomes" id="UP001428290">
    <property type="component" value="Unassembled WGS sequence"/>
</dbReference>
<dbReference type="InterPro" id="IPR007505">
    <property type="entry name" value="PDDEXK_7"/>
</dbReference>
<evidence type="ECO:0000313" key="3">
    <source>
        <dbReference type="Proteomes" id="UP001428290"/>
    </source>
</evidence>
<gene>
    <name evidence="2" type="ORF">Hgul01_00573</name>
</gene>
<evidence type="ECO:0000259" key="1">
    <source>
        <dbReference type="Pfam" id="PF09823"/>
    </source>
</evidence>
<organism evidence="2 3">
    <name type="scientific">Herpetosiphon gulosus</name>
    <dbReference type="NCBI Taxonomy" id="1973496"/>
    <lineage>
        <taxon>Bacteria</taxon>
        <taxon>Bacillati</taxon>
        <taxon>Chloroflexota</taxon>
        <taxon>Chloroflexia</taxon>
        <taxon>Herpetosiphonales</taxon>
        <taxon>Herpetosiphonaceae</taxon>
        <taxon>Herpetosiphon</taxon>
    </lineage>
</organism>
<dbReference type="InterPro" id="IPR018633">
    <property type="entry name" value="DUF2357"/>
</dbReference>
<sequence>MAELIPLTINGIDSQTAVQLTANAWNEWAVVNLACPAQANVRHAELSIGADDLGVPQISPFDPTWRWAWLPRGQAGTVYGRLQIEWADGEIQQQQFQFELQPHLLDLELWRALLSDLSSLARSLALRIASPSFAQAVLVPLLPHDPSPFLEALTLINQSSQQASQIVRGLQRQAKTTLERQSQTTDLGAAQQFKLDQLTQPSERYQVLEPYGLVPEQVQAEHAQASFDLPEHRWLVGLIQQIERRLRNLRRLASEQRQLDLTSIQAIIEQQLTALRQLRQAAPLAGLKARQQPVQSQLINRDARYRPIRQLARSLHEQPLLTLEVGSLALPLADVPTLYEQWCALAVAQVLTELGQVEAQQLLIDNPQRERWVLDLNSTSPLLSVRIGSQLWDLRYQARFSAQPDPDGFYSLDRYLRIPDLVLQTTTTNAKHVLVLDAKYRRAPDQRVPQSALDDVYAYRGSLGYNGQPCVLAAAILYPQANTLEEFGSIAAIGLIPNQLNQLKIWLEHWLSQLDQ</sequence>
<name>A0ABP9WX12_9CHLR</name>
<dbReference type="RefSeq" id="WP_345720430.1">
    <property type="nucleotide sequence ID" value="NZ_BAABRU010000002.1"/>
</dbReference>